<evidence type="ECO:0000256" key="5">
    <source>
        <dbReference type="ARBA" id="ARBA00023014"/>
    </source>
</evidence>
<comment type="catalytic activity">
    <reaction evidence="7">
        <text>(2E)-4-hydroxy-3-methylbut-2-enyl diphosphate + oxidized [flavodoxin] + H2O + 2 H(+) = 2-C-methyl-D-erythritol 2,4-cyclic diphosphate + reduced [flavodoxin]</text>
        <dbReference type="Rhea" id="RHEA:43604"/>
        <dbReference type="Rhea" id="RHEA-COMP:10622"/>
        <dbReference type="Rhea" id="RHEA-COMP:10623"/>
        <dbReference type="ChEBI" id="CHEBI:15377"/>
        <dbReference type="ChEBI" id="CHEBI:15378"/>
        <dbReference type="ChEBI" id="CHEBI:57618"/>
        <dbReference type="ChEBI" id="CHEBI:58210"/>
        <dbReference type="ChEBI" id="CHEBI:58483"/>
        <dbReference type="ChEBI" id="CHEBI:128753"/>
        <dbReference type="EC" id="1.17.7.3"/>
    </reaction>
</comment>
<dbReference type="GO" id="GO:0051539">
    <property type="term" value="F:4 iron, 4 sulfur cluster binding"/>
    <property type="evidence" value="ECO:0007669"/>
    <property type="project" value="UniProtKB-UniRule"/>
</dbReference>
<feature type="region of interest" description="Disordered" evidence="8">
    <location>
        <begin position="1"/>
        <end position="25"/>
    </location>
</feature>
<accession>A0A932I4D1</accession>
<evidence type="ECO:0000259" key="9">
    <source>
        <dbReference type="Pfam" id="PF04551"/>
    </source>
</evidence>
<comment type="caution">
    <text evidence="11">The sequence shown here is derived from an EMBL/GenBank/DDBJ whole genome shotgun (WGS) entry which is preliminary data.</text>
</comment>
<feature type="binding site" evidence="7">
    <location>
        <position position="353"/>
    </location>
    <ligand>
        <name>[4Fe-4S] cluster</name>
        <dbReference type="ChEBI" id="CHEBI:49883"/>
    </ligand>
</feature>
<sequence length="411" mass="44142">MFEAFTDESLFKKSPSAPAAGGSGLPLWNPAAPGGEGLPCADPHLFPLKRRRSRPVSVRGVRVGGGAPVAVQSMCNTYTWDVEATLAQIARLQEAGCEIIRLAVPDERSAEGFKKIRKRTDAPLVADIHFDYRLALMAAEAGADCLRINPGNINGEGRVSEVVAAAKDRGLPIRVGVNAGSLEKHLLDRFGGATPEAMVESGLRHVAMLEKRGFYDTKISLKASDVTRTVQAYRLMARRVEYPLHLGITESGSLQTGSLKSAVGLGILLSEGIGDTIRVSLAADPAEEVRVGFEILKSLRLRQRGVNVVACPSCGRVQIDVDKLTLEVEKELAHITAPITVAVMGCEVNGPGEAREADIGVAGGHKRALIFMKGEKQGLVDYKDIKRRLVEQVEALAAQWGRREENGEGRG</sequence>
<reference evidence="11" key="1">
    <citation type="submission" date="2020-07" db="EMBL/GenBank/DDBJ databases">
        <title>Huge and variable diversity of episymbiotic CPR bacteria and DPANN archaea in groundwater ecosystems.</title>
        <authorList>
            <person name="He C.Y."/>
            <person name="Keren R."/>
            <person name="Whittaker M."/>
            <person name="Farag I.F."/>
            <person name="Doudna J."/>
            <person name="Cate J.H.D."/>
            <person name="Banfield J.F."/>
        </authorList>
    </citation>
    <scope>NUCLEOTIDE SEQUENCE</scope>
    <source>
        <strain evidence="11">NC_groundwater_763_Ag_S-0.2um_68_21</strain>
    </source>
</reference>
<feature type="binding site" evidence="7">
    <location>
        <position position="311"/>
    </location>
    <ligand>
        <name>[4Fe-4S] cluster</name>
        <dbReference type="ChEBI" id="CHEBI:49883"/>
    </ligand>
</feature>
<protein>
    <recommendedName>
        <fullName evidence="7">4-hydroxy-3-methylbut-2-en-1-yl diphosphate synthase (flavodoxin)</fullName>
        <ecNumber evidence="7">1.17.7.3</ecNumber>
    </recommendedName>
    <alternativeName>
        <fullName evidence="7">1-hydroxy-2-methyl-2-(E)-butenyl 4-diphosphate synthase</fullName>
    </alternativeName>
</protein>
<comment type="function">
    <text evidence="7">Converts 2C-methyl-D-erythritol 2,4-cyclodiphosphate (ME-2,4cPP) into 1-hydroxy-2-methyl-2-(E)-butenyl 4-diphosphate.</text>
</comment>
<dbReference type="NCBIfam" id="TIGR00612">
    <property type="entry name" value="ispG_gcpE"/>
    <property type="match status" value="1"/>
</dbReference>
<dbReference type="GO" id="GO:0141197">
    <property type="term" value="F:4-hydroxy-3-methylbut-2-enyl-diphosphate synthase activity (flavodoxin)"/>
    <property type="evidence" value="ECO:0007669"/>
    <property type="project" value="UniProtKB-EC"/>
</dbReference>
<feature type="binding site" evidence="7">
    <location>
        <position position="314"/>
    </location>
    <ligand>
        <name>[4Fe-4S] cluster</name>
        <dbReference type="ChEBI" id="CHEBI:49883"/>
    </ligand>
</feature>
<dbReference type="GO" id="GO:0016114">
    <property type="term" value="P:terpenoid biosynthetic process"/>
    <property type="evidence" value="ECO:0007669"/>
    <property type="project" value="InterPro"/>
</dbReference>
<evidence type="ECO:0000313" key="11">
    <source>
        <dbReference type="EMBL" id="MBI3129096.1"/>
    </source>
</evidence>
<evidence type="ECO:0000256" key="4">
    <source>
        <dbReference type="ARBA" id="ARBA00023004"/>
    </source>
</evidence>
<evidence type="ECO:0000256" key="1">
    <source>
        <dbReference type="ARBA" id="ARBA00022485"/>
    </source>
</evidence>
<dbReference type="GO" id="GO:0046429">
    <property type="term" value="F:4-hydroxy-3-methylbut-2-en-1-yl diphosphate synthase activity (ferredoxin)"/>
    <property type="evidence" value="ECO:0007669"/>
    <property type="project" value="UniProtKB-UniRule"/>
</dbReference>
<dbReference type="Pfam" id="PF26540">
    <property type="entry name" value="GcpE_C"/>
    <property type="match status" value="1"/>
</dbReference>
<gene>
    <name evidence="7 11" type="primary">ispG</name>
    <name evidence="11" type="synonym">gcpE</name>
    <name evidence="11" type="ORF">HYZ11_15935</name>
</gene>
<dbReference type="GO" id="GO:0019288">
    <property type="term" value="P:isopentenyl diphosphate biosynthetic process, methylerythritol 4-phosphate pathway"/>
    <property type="evidence" value="ECO:0007669"/>
    <property type="project" value="UniProtKB-UniRule"/>
</dbReference>
<comment type="cofactor">
    <cofactor evidence="7">
        <name>[4Fe-4S] cluster</name>
        <dbReference type="ChEBI" id="CHEBI:49883"/>
    </cofactor>
    <text evidence="7">Binds 1 [4Fe-4S] cluster.</text>
</comment>
<dbReference type="GO" id="GO:0005506">
    <property type="term" value="F:iron ion binding"/>
    <property type="evidence" value="ECO:0007669"/>
    <property type="project" value="InterPro"/>
</dbReference>
<dbReference type="InterPro" id="IPR016425">
    <property type="entry name" value="IspG_bac"/>
</dbReference>
<keyword evidence="6 7" id="KW-0414">Isoprene biosynthesis</keyword>
<dbReference type="InterPro" id="IPR011005">
    <property type="entry name" value="Dihydropteroate_synth-like_sf"/>
</dbReference>
<keyword evidence="3 7" id="KW-0560">Oxidoreductase</keyword>
<keyword evidence="2 7" id="KW-0479">Metal-binding</keyword>
<dbReference type="FunFam" id="3.20.20.20:FF:000001">
    <property type="entry name" value="4-hydroxy-3-methylbut-2-en-1-yl diphosphate synthase (flavodoxin)"/>
    <property type="match status" value="1"/>
</dbReference>
<dbReference type="InterPro" id="IPR045854">
    <property type="entry name" value="NO2/SO3_Rdtase_4Fe4S_sf"/>
</dbReference>
<dbReference type="Pfam" id="PF04551">
    <property type="entry name" value="GcpE"/>
    <property type="match status" value="1"/>
</dbReference>
<feature type="domain" description="IspG C-terminal" evidence="10">
    <location>
        <begin position="307"/>
        <end position="394"/>
    </location>
</feature>
<dbReference type="PIRSF" id="PIRSF004640">
    <property type="entry name" value="IspG"/>
    <property type="match status" value="1"/>
</dbReference>
<name>A0A932I4D1_UNCTE</name>
<feature type="domain" description="IspG TIM-barrel" evidence="9">
    <location>
        <begin position="54"/>
        <end position="292"/>
    </location>
</feature>
<dbReference type="HAMAP" id="MF_00159">
    <property type="entry name" value="IspG"/>
    <property type="match status" value="1"/>
</dbReference>
<comment type="pathway">
    <text evidence="7">Isoprenoid biosynthesis; isopentenyl diphosphate biosynthesis via DXP pathway; isopentenyl diphosphate from 1-deoxy-D-xylulose 5-phosphate: step 5/6.</text>
</comment>
<dbReference type="Proteomes" id="UP000782312">
    <property type="component" value="Unassembled WGS sequence"/>
</dbReference>
<dbReference type="EMBL" id="JACPUR010000038">
    <property type="protein sequence ID" value="MBI3129096.1"/>
    <property type="molecule type" value="Genomic_DNA"/>
</dbReference>
<evidence type="ECO:0000313" key="12">
    <source>
        <dbReference type="Proteomes" id="UP000782312"/>
    </source>
</evidence>
<dbReference type="Gene3D" id="3.30.413.10">
    <property type="entry name" value="Sulfite Reductase Hemoprotein, domain 1"/>
    <property type="match status" value="1"/>
</dbReference>
<dbReference type="InterPro" id="IPR058579">
    <property type="entry name" value="IspG_C"/>
</dbReference>
<dbReference type="NCBIfam" id="NF001540">
    <property type="entry name" value="PRK00366.1"/>
    <property type="match status" value="1"/>
</dbReference>
<keyword evidence="4 7" id="KW-0408">Iron</keyword>
<organism evidence="11 12">
    <name type="scientific">Tectimicrobiota bacterium</name>
    <dbReference type="NCBI Taxonomy" id="2528274"/>
    <lineage>
        <taxon>Bacteria</taxon>
        <taxon>Pseudomonadati</taxon>
        <taxon>Nitrospinota/Tectimicrobiota group</taxon>
        <taxon>Candidatus Tectimicrobiota</taxon>
    </lineage>
</organism>
<proteinExistence type="inferred from homology"/>
<feature type="binding site" evidence="7">
    <location>
        <position position="346"/>
    </location>
    <ligand>
        <name>[4Fe-4S] cluster</name>
        <dbReference type="ChEBI" id="CHEBI:49883"/>
    </ligand>
</feature>
<dbReference type="EC" id="1.17.7.3" evidence="7"/>
<evidence type="ECO:0000256" key="6">
    <source>
        <dbReference type="ARBA" id="ARBA00023229"/>
    </source>
</evidence>
<evidence type="ECO:0000256" key="2">
    <source>
        <dbReference type="ARBA" id="ARBA00022723"/>
    </source>
</evidence>
<dbReference type="SUPFAM" id="SSF56014">
    <property type="entry name" value="Nitrite and sulphite reductase 4Fe-4S domain-like"/>
    <property type="match status" value="1"/>
</dbReference>
<dbReference type="InterPro" id="IPR004588">
    <property type="entry name" value="IspG_bac-typ"/>
</dbReference>
<evidence type="ECO:0000256" key="3">
    <source>
        <dbReference type="ARBA" id="ARBA00023002"/>
    </source>
</evidence>
<dbReference type="InterPro" id="IPR058578">
    <property type="entry name" value="IspG_TIM"/>
</dbReference>
<dbReference type="Gene3D" id="3.20.20.20">
    <property type="entry name" value="Dihydropteroate synthase-like"/>
    <property type="match status" value="1"/>
</dbReference>
<dbReference type="SUPFAM" id="SSF51717">
    <property type="entry name" value="Dihydropteroate synthetase-like"/>
    <property type="match status" value="1"/>
</dbReference>
<evidence type="ECO:0000259" key="10">
    <source>
        <dbReference type="Pfam" id="PF26540"/>
    </source>
</evidence>
<dbReference type="AlphaFoldDB" id="A0A932I4D1"/>
<evidence type="ECO:0000256" key="8">
    <source>
        <dbReference type="SAM" id="MobiDB-lite"/>
    </source>
</evidence>
<evidence type="ECO:0000256" key="7">
    <source>
        <dbReference type="HAMAP-Rule" id="MF_00159"/>
    </source>
</evidence>
<comment type="similarity">
    <text evidence="7">Belongs to the IspG family.</text>
</comment>
<keyword evidence="1 7" id="KW-0004">4Fe-4S</keyword>
<dbReference type="PANTHER" id="PTHR30454:SF0">
    <property type="entry name" value="4-HYDROXY-3-METHYLBUT-2-EN-1-YL DIPHOSPHATE SYNTHASE (FERREDOXIN), CHLOROPLASTIC"/>
    <property type="match status" value="1"/>
</dbReference>
<keyword evidence="5 7" id="KW-0411">Iron-sulfur</keyword>
<dbReference type="PANTHER" id="PTHR30454">
    <property type="entry name" value="4-HYDROXY-3-METHYLBUT-2-EN-1-YL DIPHOSPHATE SYNTHASE"/>
    <property type="match status" value="1"/>
</dbReference>